<keyword evidence="3" id="KW-1185">Reference proteome</keyword>
<evidence type="ECO:0000256" key="1">
    <source>
        <dbReference type="SAM" id="Phobius"/>
    </source>
</evidence>
<dbReference type="Proteomes" id="UP000009872">
    <property type="component" value="Unassembled WGS sequence"/>
</dbReference>
<gene>
    <name evidence="2" type="ORF">HMPREF9447_00308</name>
</gene>
<keyword evidence="1" id="KW-0812">Transmembrane</keyword>
<evidence type="ECO:0000313" key="3">
    <source>
        <dbReference type="Proteomes" id="UP000009872"/>
    </source>
</evidence>
<dbReference type="HOGENOM" id="CLU_142698_1_0_10"/>
<sequence>MEYEICTTFAAKAKALHVKRLLSNTVKYLLIVVFAYYYVGNTAFVHTHVVDHFLVTHSHPYLPGMHHSHTEAQWETVSWFNLLCLDSSHELPVVPFILFFLSFIFLSNGTNRIVRTVRLFHLRSPPCHVS</sequence>
<proteinExistence type="predicted"/>
<keyword evidence="1" id="KW-0472">Membrane</keyword>
<organism evidence="2 3">
    <name type="scientific">Bacteroides oleiciplenus YIT 12058</name>
    <dbReference type="NCBI Taxonomy" id="742727"/>
    <lineage>
        <taxon>Bacteria</taxon>
        <taxon>Pseudomonadati</taxon>
        <taxon>Bacteroidota</taxon>
        <taxon>Bacteroidia</taxon>
        <taxon>Bacteroidales</taxon>
        <taxon>Bacteroidaceae</taxon>
        <taxon>Bacteroides</taxon>
    </lineage>
</organism>
<comment type="caution">
    <text evidence="2">The sequence shown here is derived from an EMBL/GenBank/DDBJ whole genome shotgun (WGS) entry which is preliminary data.</text>
</comment>
<feature type="transmembrane region" description="Helical" evidence="1">
    <location>
        <begin position="21"/>
        <end position="39"/>
    </location>
</feature>
<reference evidence="2 3" key="1">
    <citation type="submission" date="2012-09" db="EMBL/GenBank/DDBJ databases">
        <title>The Genome Sequence of Bacteroides oleiciplenus YIT 12058.</title>
        <authorList>
            <consortium name="The Broad Institute Genome Sequencing Platform"/>
            <person name="Earl A."/>
            <person name="Ward D."/>
            <person name="Feldgarden M."/>
            <person name="Gevers D."/>
            <person name="Morotomi M."/>
            <person name="Walker B."/>
            <person name="Young S.K."/>
            <person name="Zeng Q."/>
            <person name="Gargeya S."/>
            <person name="Fitzgerald M."/>
            <person name="Haas B."/>
            <person name="Abouelleil A."/>
            <person name="Alvarado L."/>
            <person name="Arachchi H.M."/>
            <person name="Berlin A.M."/>
            <person name="Chapman S.B."/>
            <person name="Goldberg J."/>
            <person name="Griggs A."/>
            <person name="Gujja S."/>
            <person name="Hansen M."/>
            <person name="Howarth C."/>
            <person name="Imamovic A."/>
            <person name="Larimer J."/>
            <person name="McCowen C."/>
            <person name="Montmayeur A."/>
            <person name="Murphy C."/>
            <person name="Neiman D."/>
            <person name="Pearson M."/>
            <person name="Priest M."/>
            <person name="Roberts A."/>
            <person name="Saif S."/>
            <person name="Shea T."/>
            <person name="Sisk P."/>
            <person name="Sykes S."/>
            <person name="Wortman J."/>
            <person name="Nusbaum C."/>
            <person name="Birren B."/>
        </authorList>
    </citation>
    <scope>NUCLEOTIDE SEQUENCE [LARGE SCALE GENOMIC DNA]</scope>
    <source>
        <strain evidence="2 3">YIT 12058</strain>
    </source>
</reference>
<name>K9E9X4_9BACE</name>
<dbReference type="eggNOG" id="ENOG502ZKY4">
    <property type="taxonomic scope" value="Bacteria"/>
</dbReference>
<evidence type="ECO:0000313" key="2">
    <source>
        <dbReference type="EMBL" id="EKU92651.1"/>
    </source>
</evidence>
<dbReference type="STRING" id="742727.HMPREF9447_00308"/>
<accession>K9E9X4</accession>
<protein>
    <submittedName>
        <fullName evidence="2">Uncharacterized protein</fullName>
    </submittedName>
</protein>
<dbReference type="AlphaFoldDB" id="K9E9X4"/>
<keyword evidence="1" id="KW-1133">Transmembrane helix</keyword>
<feature type="transmembrane region" description="Helical" evidence="1">
    <location>
        <begin position="93"/>
        <end position="114"/>
    </location>
</feature>
<dbReference type="EMBL" id="ADLF01000001">
    <property type="protein sequence ID" value="EKU92651.1"/>
    <property type="molecule type" value="Genomic_DNA"/>
</dbReference>